<proteinExistence type="predicted"/>
<evidence type="ECO:0000313" key="2">
    <source>
        <dbReference type="WBParaSite" id="nRc.2.0.1.t13516-RA"/>
    </source>
</evidence>
<dbReference type="AlphaFoldDB" id="A0A915IH65"/>
<protein>
    <submittedName>
        <fullName evidence="2">Uncharacterized protein</fullName>
    </submittedName>
</protein>
<evidence type="ECO:0000313" key="1">
    <source>
        <dbReference type="Proteomes" id="UP000887565"/>
    </source>
</evidence>
<accession>A0A915IH65</accession>
<keyword evidence="1" id="KW-1185">Reference proteome</keyword>
<reference evidence="2" key="1">
    <citation type="submission" date="2022-11" db="UniProtKB">
        <authorList>
            <consortium name="WormBaseParasite"/>
        </authorList>
    </citation>
    <scope>IDENTIFICATION</scope>
</reference>
<name>A0A915IH65_ROMCU</name>
<dbReference type="Proteomes" id="UP000887565">
    <property type="component" value="Unplaced"/>
</dbReference>
<organism evidence="1 2">
    <name type="scientific">Romanomermis culicivorax</name>
    <name type="common">Nematode worm</name>
    <dbReference type="NCBI Taxonomy" id="13658"/>
    <lineage>
        <taxon>Eukaryota</taxon>
        <taxon>Metazoa</taxon>
        <taxon>Ecdysozoa</taxon>
        <taxon>Nematoda</taxon>
        <taxon>Enoplea</taxon>
        <taxon>Dorylaimia</taxon>
        <taxon>Mermithida</taxon>
        <taxon>Mermithoidea</taxon>
        <taxon>Mermithidae</taxon>
        <taxon>Romanomermis</taxon>
    </lineage>
</organism>
<sequence>MVQRSYSWSQLAAPNSLSRSSSSSSYVIAAPVSLARSSTTVFNHTPRGYLPKDHYVSLPNSLKKPAGVVGRTPYFIDRYPYVQYSPYSAGAYAANGDLADLTDSKFYPRKIYSYDSRPISSIVRLQPQTRFCHRIYRSDFDKPEFAKYSTKMGVDDAVSMYSKKYLTAEQLSKYWLTSSRPTNVRFREVKATGALVTRPPPVYRRSPLIDTY</sequence>
<dbReference type="WBParaSite" id="nRc.2.0.1.t13516-RA">
    <property type="protein sequence ID" value="nRc.2.0.1.t13516-RA"/>
    <property type="gene ID" value="nRc.2.0.1.g13516"/>
</dbReference>